<keyword evidence="7" id="KW-1185">Reference proteome</keyword>
<evidence type="ECO:0000256" key="3">
    <source>
        <dbReference type="ARBA" id="ARBA00023125"/>
    </source>
</evidence>
<keyword evidence="6" id="KW-0378">Hydrolase</keyword>
<evidence type="ECO:0000256" key="1">
    <source>
        <dbReference type="ARBA" id="ARBA00010923"/>
    </source>
</evidence>
<name>A0ABW0UCE5_9STRE</name>
<comment type="caution">
    <text evidence="6">The sequence shown here is derived from an EMBL/GenBank/DDBJ whole genome shotgun (WGS) entry which is preliminary data.</text>
</comment>
<dbReference type="Gene3D" id="3.90.220.20">
    <property type="entry name" value="DNA methylase specificity domains"/>
    <property type="match status" value="2"/>
</dbReference>
<keyword evidence="6" id="KW-0540">Nuclease</keyword>
<dbReference type="CDD" id="cd17254">
    <property type="entry name" value="RMtype1_S_FclI-TRD1-CR1_like"/>
    <property type="match status" value="1"/>
</dbReference>
<feature type="domain" description="Type I restriction modification DNA specificity" evidence="5">
    <location>
        <begin position="212"/>
        <end position="390"/>
    </location>
</feature>
<evidence type="ECO:0000313" key="6">
    <source>
        <dbReference type="EMBL" id="MFC5631228.1"/>
    </source>
</evidence>
<reference evidence="7" key="1">
    <citation type="journal article" date="2019" name="Int. J. Syst. Evol. Microbiol.">
        <title>The Global Catalogue of Microorganisms (GCM) 10K type strain sequencing project: providing services to taxonomists for standard genome sequencing and annotation.</title>
        <authorList>
            <consortium name="The Broad Institute Genomics Platform"/>
            <consortium name="The Broad Institute Genome Sequencing Center for Infectious Disease"/>
            <person name="Wu L."/>
            <person name="Ma J."/>
        </authorList>
    </citation>
    <scope>NUCLEOTIDE SEQUENCE [LARGE SCALE GENOMIC DNA]</scope>
    <source>
        <strain evidence="7">DT43</strain>
    </source>
</reference>
<dbReference type="RefSeq" id="WP_156805273.1">
    <property type="nucleotide sequence ID" value="NZ_JBHSOJ010000016.1"/>
</dbReference>
<dbReference type="EMBL" id="JBHSOJ010000016">
    <property type="protein sequence ID" value="MFC5631228.1"/>
    <property type="molecule type" value="Genomic_DNA"/>
</dbReference>
<dbReference type="EC" id="3.1.21.-" evidence="6"/>
<dbReference type="GO" id="GO:0016787">
    <property type="term" value="F:hydrolase activity"/>
    <property type="evidence" value="ECO:0007669"/>
    <property type="project" value="UniProtKB-KW"/>
</dbReference>
<dbReference type="Pfam" id="PF01420">
    <property type="entry name" value="Methylase_S"/>
    <property type="match status" value="2"/>
</dbReference>
<dbReference type="InterPro" id="IPR044946">
    <property type="entry name" value="Restrct_endonuc_typeI_TRD_sf"/>
</dbReference>
<dbReference type="InterPro" id="IPR052021">
    <property type="entry name" value="Type-I_RS_S_subunit"/>
</dbReference>
<accession>A0ABW0UCE5</accession>
<proteinExistence type="inferred from homology"/>
<evidence type="ECO:0000256" key="2">
    <source>
        <dbReference type="ARBA" id="ARBA00022747"/>
    </source>
</evidence>
<dbReference type="PANTHER" id="PTHR30408">
    <property type="entry name" value="TYPE-1 RESTRICTION ENZYME ECOKI SPECIFICITY PROTEIN"/>
    <property type="match status" value="1"/>
</dbReference>
<sequence>MAKSTIPTLRFKEFDDEWKIKQLGDISQLLNGRAYKQEELLDNGKYRVLRVGNFNTNEQWYYSNLELEENKYADNGDLLYLWATNFGPEIWNGEKIIYHYHIWKVLIDEAIIDKRFFYTLLEQDKERIKLNTNGSTMVHVTKSMMEERILAVSSLPEQQSIGSLFQTLDELLSAYKDNLANYQAFKATMLSKMFPKAGQTSPEIRLDGFDGEWEEKKLKDISDSIEYGLNASAKEFDGENKYLRITDIDDESRKFIKKSMTSPDIDVANLDNYLLEPNDVLFARTGASVGKSYIYKESDGKVYFAGFLIRIRISKEFDANFVFQNTLTRKYKNFIEITSQRSGQPGVNGKEYGDFKIFFPSLEEQQAIGAFFSNLDELISNYQDKITQLETLKKKLLQDMFI</sequence>
<evidence type="ECO:0000256" key="4">
    <source>
        <dbReference type="SAM" id="Coils"/>
    </source>
</evidence>
<feature type="coiled-coil region" evidence="4">
    <location>
        <begin position="372"/>
        <end position="399"/>
    </location>
</feature>
<feature type="domain" description="Type I restriction modification DNA specificity" evidence="5">
    <location>
        <begin position="16"/>
        <end position="170"/>
    </location>
</feature>
<comment type="similarity">
    <text evidence="1">Belongs to the type-I restriction system S methylase family.</text>
</comment>
<dbReference type="PANTHER" id="PTHR30408:SF12">
    <property type="entry name" value="TYPE I RESTRICTION ENZYME MJAVIII SPECIFICITY SUBUNIT"/>
    <property type="match status" value="1"/>
</dbReference>
<dbReference type="SUPFAM" id="SSF116734">
    <property type="entry name" value="DNA methylase specificity domain"/>
    <property type="match status" value="2"/>
</dbReference>
<keyword evidence="3" id="KW-0238">DNA-binding</keyword>
<gene>
    <name evidence="6" type="ORF">ACFPQ3_06485</name>
</gene>
<dbReference type="CDD" id="cd17521">
    <property type="entry name" value="RMtype1_S_Sau13435ORF2165P_TRD2-CR2_like"/>
    <property type="match status" value="1"/>
</dbReference>
<keyword evidence="4" id="KW-0175">Coiled coil</keyword>
<dbReference type="Proteomes" id="UP001596110">
    <property type="component" value="Unassembled WGS sequence"/>
</dbReference>
<dbReference type="InterPro" id="IPR000055">
    <property type="entry name" value="Restrct_endonuc_typeI_TRD"/>
</dbReference>
<evidence type="ECO:0000259" key="5">
    <source>
        <dbReference type="Pfam" id="PF01420"/>
    </source>
</evidence>
<protein>
    <submittedName>
        <fullName evidence="6">Restriction endonuclease subunit S</fullName>
        <ecNumber evidence="6">3.1.21.-</ecNumber>
    </submittedName>
</protein>
<organism evidence="6 7">
    <name type="scientific">Streptococcus caledonicus</name>
    <dbReference type="NCBI Taxonomy" id="2614158"/>
    <lineage>
        <taxon>Bacteria</taxon>
        <taxon>Bacillati</taxon>
        <taxon>Bacillota</taxon>
        <taxon>Bacilli</taxon>
        <taxon>Lactobacillales</taxon>
        <taxon>Streptococcaceae</taxon>
        <taxon>Streptococcus</taxon>
    </lineage>
</organism>
<keyword evidence="6" id="KW-0255">Endonuclease</keyword>
<evidence type="ECO:0000313" key="7">
    <source>
        <dbReference type="Proteomes" id="UP001596110"/>
    </source>
</evidence>
<keyword evidence="2" id="KW-0680">Restriction system</keyword>
<dbReference type="GO" id="GO:0004519">
    <property type="term" value="F:endonuclease activity"/>
    <property type="evidence" value="ECO:0007669"/>
    <property type="project" value="UniProtKB-KW"/>
</dbReference>